<sequence length="153" mass="16554">MSTNDELYGEGDRQLIAILAALVQDEESTPQAVLEAASAIHDWVDVDARLAELTADPVLTRGDESALAFAVGSIRLRVEIEPAGYRRRRLVLVAHDEDTVEAAEVISAQFPNGQVIPVAPDRFGERITQVPAGTVRMIAVFPSGVVCSPWFTV</sequence>
<proteinExistence type="predicted"/>
<protein>
    <submittedName>
        <fullName evidence="1">Uncharacterized protein</fullName>
    </submittedName>
</protein>
<dbReference type="Proteomes" id="UP000035720">
    <property type="component" value="Unassembled WGS sequence"/>
</dbReference>
<dbReference type="EMBL" id="CAJC01000152">
    <property type="protein sequence ID" value="CCI53544.1"/>
    <property type="molecule type" value="Genomic_DNA"/>
</dbReference>
<evidence type="ECO:0000313" key="1">
    <source>
        <dbReference type="EMBL" id="CCI53544.1"/>
    </source>
</evidence>
<keyword evidence="2" id="KW-1185">Reference proteome</keyword>
<name>A0A077MA96_9MICO</name>
<accession>A0A077MA96</accession>
<comment type="caution">
    <text evidence="1">The sequence shown here is derived from an EMBL/GenBank/DDBJ whole genome shotgun (WGS) entry which is preliminary data.</text>
</comment>
<dbReference type="RefSeq" id="WP_048545806.1">
    <property type="nucleotide sequence ID" value="NZ_HF571038.1"/>
</dbReference>
<dbReference type="AlphaFoldDB" id="A0A077MA96"/>
<gene>
    <name evidence="1" type="ORF">BN13_410020</name>
</gene>
<dbReference type="OrthoDB" id="7347529at2"/>
<organism evidence="1 2">
    <name type="scientific">Nostocoides jenkinsii Ben 74</name>
    <dbReference type="NCBI Taxonomy" id="1193518"/>
    <lineage>
        <taxon>Bacteria</taxon>
        <taxon>Bacillati</taxon>
        <taxon>Actinomycetota</taxon>
        <taxon>Actinomycetes</taxon>
        <taxon>Micrococcales</taxon>
        <taxon>Intrasporangiaceae</taxon>
        <taxon>Nostocoides</taxon>
    </lineage>
</organism>
<dbReference type="STRING" id="1193518.BN13_410020"/>
<evidence type="ECO:0000313" key="2">
    <source>
        <dbReference type="Proteomes" id="UP000035720"/>
    </source>
</evidence>
<reference evidence="1 2" key="1">
    <citation type="journal article" date="2013" name="ISME J.">
        <title>A metabolic model for members of the genus Tetrasphaera involved in enhanced biological phosphorus removal.</title>
        <authorList>
            <person name="Kristiansen R."/>
            <person name="Nguyen H.T.T."/>
            <person name="Saunders A.M."/>
            <person name="Nielsen J.L."/>
            <person name="Wimmer R."/>
            <person name="Le V.Q."/>
            <person name="McIlroy S.J."/>
            <person name="Petrovski S."/>
            <person name="Seviour R.J."/>
            <person name="Calteau A."/>
            <person name="Nielsen K.L."/>
            <person name="Nielsen P.H."/>
        </authorList>
    </citation>
    <scope>NUCLEOTIDE SEQUENCE [LARGE SCALE GENOMIC DNA]</scope>
    <source>
        <strain evidence="1 2">Ben 74</strain>
    </source>
</reference>